<keyword evidence="9" id="KW-0347">Helicase</keyword>
<dbReference type="CDD" id="cd20354">
    <property type="entry name" value="Rcat_RBR_RNF14"/>
    <property type="match status" value="1"/>
</dbReference>
<dbReference type="PROSITE" id="PS51873">
    <property type="entry name" value="TRIAD"/>
    <property type="match status" value="1"/>
</dbReference>
<dbReference type="GO" id="GO:0008270">
    <property type="term" value="F:zinc ion binding"/>
    <property type="evidence" value="ECO:0007669"/>
    <property type="project" value="UniProtKB-KW"/>
</dbReference>
<keyword evidence="6 13" id="KW-0863">Zinc-finger</keyword>
<comment type="pathway">
    <text evidence="1">Protein modification; protein ubiquitination.</text>
</comment>
<keyword evidence="2" id="KW-0808">Transferase</keyword>
<dbReference type="Pfam" id="PF22191">
    <property type="entry name" value="IBR_1"/>
    <property type="match status" value="1"/>
</dbReference>
<organism evidence="18 19">
    <name type="scientific">Blepharisma stoltei</name>
    <dbReference type="NCBI Taxonomy" id="1481888"/>
    <lineage>
        <taxon>Eukaryota</taxon>
        <taxon>Sar</taxon>
        <taxon>Alveolata</taxon>
        <taxon>Ciliophora</taxon>
        <taxon>Postciliodesmatophora</taxon>
        <taxon>Heterotrichea</taxon>
        <taxon>Heterotrichida</taxon>
        <taxon>Blepharismidae</taxon>
        <taxon>Blepharisma</taxon>
    </lineage>
</organism>
<evidence type="ECO:0000256" key="1">
    <source>
        <dbReference type="ARBA" id="ARBA00004906"/>
    </source>
</evidence>
<comment type="caution">
    <text evidence="18">The sequence shown here is derived from an EMBL/GenBank/DDBJ whole genome shotgun (WGS) entry which is preliminary data.</text>
</comment>
<dbReference type="GO" id="GO:0005524">
    <property type="term" value="F:ATP binding"/>
    <property type="evidence" value="ECO:0007669"/>
    <property type="project" value="UniProtKB-KW"/>
</dbReference>
<evidence type="ECO:0000256" key="11">
    <source>
        <dbReference type="ARBA" id="ARBA00022840"/>
    </source>
</evidence>
<evidence type="ECO:0000256" key="9">
    <source>
        <dbReference type="ARBA" id="ARBA00022806"/>
    </source>
</evidence>
<dbReference type="GO" id="GO:0003723">
    <property type="term" value="F:RNA binding"/>
    <property type="evidence" value="ECO:0007669"/>
    <property type="project" value="TreeGrafter"/>
</dbReference>
<keyword evidence="8" id="KW-0378">Hydrolase</keyword>
<feature type="domain" description="RING-type" evidence="14">
    <location>
        <begin position="1369"/>
        <end position="1420"/>
    </location>
</feature>
<evidence type="ECO:0000256" key="12">
    <source>
        <dbReference type="ARBA" id="ARBA00044508"/>
    </source>
</evidence>
<dbReference type="SUPFAM" id="SSF57850">
    <property type="entry name" value="RING/U-box"/>
    <property type="match status" value="2"/>
</dbReference>
<dbReference type="InterPro" id="IPR011709">
    <property type="entry name" value="DEAD-box_helicase_OB_fold"/>
</dbReference>
<keyword evidence="5" id="KW-0547">Nucleotide-binding</keyword>
<dbReference type="Pfam" id="PF01485">
    <property type="entry name" value="IBR"/>
    <property type="match status" value="1"/>
</dbReference>
<feature type="domain" description="Helicase C-terminal" evidence="16">
    <location>
        <begin position="293"/>
        <end position="461"/>
    </location>
</feature>
<dbReference type="CDD" id="cd18791">
    <property type="entry name" value="SF2_C_RHA"/>
    <property type="match status" value="1"/>
</dbReference>
<dbReference type="InterPro" id="IPR001841">
    <property type="entry name" value="Znf_RING"/>
</dbReference>
<dbReference type="GO" id="GO:0016740">
    <property type="term" value="F:transferase activity"/>
    <property type="evidence" value="ECO:0007669"/>
    <property type="project" value="UniProtKB-KW"/>
</dbReference>
<dbReference type="PROSITE" id="PS51192">
    <property type="entry name" value="HELICASE_ATP_BIND_1"/>
    <property type="match status" value="1"/>
</dbReference>
<evidence type="ECO:0000256" key="7">
    <source>
        <dbReference type="ARBA" id="ARBA00022786"/>
    </source>
</evidence>
<evidence type="ECO:0000256" key="4">
    <source>
        <dbReference type="ARBA" id="ARBA00022737"/>
    </source>
</evidence>
<dbReference type="SUPFAM" id="SSF52540">
    <property type="entry name" value="P-loop containing nucleoside triphosphate hydrolases"/>
    <property type="match status" value="1"/>
</dbReference>
<sequence>MEREYSQERYRQKVIHYMDSIKTNVISADLASEEINVFMRNFEEIRDEAIWWLENESRSPESANSVDFLVHKLEIEAKLAMRRLPLYKNKNLIIDTARENQCVVVTAETGSGKTTQMPQYFLFNEISNNKLVFITQPRKIAAVSVAKRVQQELDGQGVCYILHKSEINKLNYCGGIVYFTENCFLSYLLIEIKSERFMEICQVLILDEAHERSLEFDVILGLIKQYILPRRPDFRLIITSATVKVDEFSEFLGNCPVIPCSGKCYPVSIHYINSYDNYFNETINVIERVVNGKLIRMKPNTAETLLVFLTGKEELQKGKEILQKNFMKQWNRVEVLTLYGRLSYDDQQDALRGGNHNCIRIVLSTNVAESSLTVPNVSCVIDCGREKVGKYNPAQGLVDISVKNISKTSAIQRTGRAGRVMPGECFRIYTEQEYLEMPDFKDPAILNSNLGIILLKFMKYGISNIYEFPLINKPSAEAIKNSFRDLYLLKAIDYTNKRFVPNSLGEILCGLDIDPLLGKMIYHGGLIMGCSEEATIIGCMMRTCNYFFEKKEPNMYDFMQEIRSKIHDPQVQAPENENFGIIKKFFNTNYLLNTHLSGLGDCMLILFASRQWALIRCMACIYKTSKRNENILYEYESEYREVENHQDNLKIDYEKEFYFSSRQKMNESKRIIDSLKLESDETNIFPTNCKACHLLRTMWAKRFGLFQKGLISGFKLKFEVRRAALREMMRINSAFDADQLRDEKVLASLAAISCLDKYNSIYEEFLRLNASRLPELSNRVIQKYKERYSLIAKVICTGLFRNLAHFRGGPLIDSGYYKIETNEVVLPYPLSYFTEHRRTTPPKYVVFFEINQASSSRSYMKFITPIDLDWANEYNDRYITDTKFSEEKEQISSFIFSNIGPAYIPYLLGNTGNKLADIEKKIHDSGAKGALLLYSQENNSINFMCPNQHFDHGKNLSEIELGLCKKEIINKSTVQVSSGYDGLAFIIAPGAIISDILEFGDSLSYEIKNLKPYSGFDELMQDLKNTFEFQSMTFNTTPDFCNVIVHFRTKKEAETAESNLLKIPLPGADGPITEMRKIGSTLERFYDFGLKVVLPYTVSDLQIEKLLELYNIATWNIKAIRNLKLVFLWFQRAEDADFMLNSFRHSYKKIFKNTNNISIQPLDSGLLIPKEFEKLGIDQLGLFIRDLCYKYNCKLTIKGKDRLRIFGDFKNIQQEAIDKLLNLLHYTPLPISKNIMKLIEKHHFATEDGELNWKRWQESMSVVCSYFWYREILVIYGFPQNRQSAKKFLTEILRTLNSSIVEVERQFNPNDWNYLERFRVKHSRDSDIEIRINRRQHILILRGQQSKVNDLLDKIRAPTIEPRNDLHSCGICTEPINAEDKFSLSLCGHQIHKSCFKVQVKIASENKPLPDLPLKCIYCREVILYSDWVKVLDQAEIKNLYHASLVKFMTNDKGKSFSWCENHVCDFIYNKSKFTNRSPIRNCPECHGKFCVRCKKEVVGMTHEVRCEMQRIGEENKKWIEENTSTCPSCEFKTEKNGGCNHITCPNCNTHYCFICGEDISRMIPVDHYRDPSKIACFGKYLNANDEGVFPIPADWELI</sequence>
<dbReference type="InterPro" id="IPR013083">
    <property type="entry name" value="Znf_RING/FYVE/PHD"/>
</dbReference>
<evidence type="ECO:0008006" key="20">
    <source>
        <dbReference type="Google" id="ProtNLM"/>
    </source>
</evidence>
<keyword evidence="19" id="KW-1185">Reference proteome</keyword>
<dbReference type="PANTHER" id="PTHR18934">
    <property type="entry name" value="ATP-DEPENDENT RNA HELICASE"/>
    <property type="match status" value="1"/>
</dbReference>
<evidence type="ECO:0000313" key="19">
    <source>
        <dbReference type="Proteomes" id="UP001162131"/>
    </source>
</evidence>
<dbReference type="InterPro" id="IPR001650">
    <property type="entry name" value="Helicase_C-like"/>
</dbReference>
<evidence type="ECO:0000256" key="2">
    <source>
        <dbReference type="ARBA" id="ARBA00022679"/>
    </source>
</evidence>
<evidence type="ECO:0000259" key="16">
    <source>
        <dbReference type="PROSITE" id="PS51194"/>
    </source>
</evidence>
<evidence type="ECO:0000256" key="6">
    <source>
        <dbReference type="ARBA" id="ARBA00022771"/>
    </source>
</evidence>
<evidence type="ECO:0000256" key="8">
    <source>
        <dbReference type="ARBA" id="ARBA00022801"/>
    </source>
</evidence>
<dbReference type="GO" id="GO:0004386">
    <property type="term" value="F:helicase activity"/>
    <property type="evidence" value="ECO:0007669"/>
    <property type="project" value="UniProtKB-KW"/>
</dbReference>
<dbReference type="Pfam" id="PF00271">
    <property type="entry name" value="Helicase_C"/>
    <property type="match status" value="1"/>
</dbReference>
<evidence type="ECO:0000256" key="5">
    <source>
        <dbReference type="ARBA" id="ARBA00022741"/>
    </source>
</evidence>
<dbReference type="Pfam" id="PF00270">
    <property type="entry name" value="DEAD"/>
    <property type="match status" value="1"/>
</dbReference>
<dbReference type="SMART" id="SM00487">
    <property type="entry name" value="DEXDc"/>
    <property type="match status" value="1"/>
</dbReference>
<dbReference type="PROSITE" id="PS51194">
    <property type="entry name" value="HELICASE_CTER"/>
    <property type="match status" value="1"/>
</dbReference>
<dbReference type="Pfam" id="PF07717">
    <property type="entry name" value="OB_NTP_bind"/>
    <property type="match status" value="1"/>
</dbReference>
<dbReference type="InterPro" id="IPR014001">
    <property type="entry name" value="Helicase_ATP-bd"/>
</dbReference>
<dbReference type="InterPro" id="IPR044066">
    <property type="entry name" value="TRIAD_supradom"/>
</dbReference>
<dbReference type="PROSITE" id="PS50089">
    <property type="entry name" value="ZF_RING_2"/>
    <property type="match status" value="1"/>
</dbReference>
<proteinExistence type="inferred from homology"/>
<evidence type="ECO:0000256" key="13">
    <source>
        <dbReference type="PROSITE-ProRule" id="PRU00175"/>
    </source>
</evidence>
<evidence type="ECO:0000259" key="15">
    <source>
        <dbReference type="PROSITE" id="PS51192"/>
    </source>
</evidence>
<evidence type="ECO:0000256" key="10">
    <source>
        <dbReference type="ARBA" id="ARBA00022833"/>
    </source>
</evidence>
<keyword evidence="4" id="KW-0677">Repeat</keyword>
<feature type="domain" description="Helicase ATP-binding" evidence="15">
    <location>
        <begin position="94"/>
        <end position="261"/>
    </location>
</feature>
<dbReference type="InterPro" id="IPR027417">
    <property type="entry name" value="P-loop_NTPase"/>
</dbReference>
<dbReference type="GO" id="GO:0016787">
    <property type="term" value="F:hydrolase activity"/>
    <property type="evidence" value="ECO:0007669"/>
    <property type="project" value="UniProtKB-KW"/>
</dbReference>
<dbReference type="Proteomes" id="UP001162131">
    <property type="component" value="Unassembled WGS sequence"/>
</dbReference>
<dbReference type="Gene3D" id="1.20.120.1750">
    <property type="match status" value="1"/>
</dbReference>
<protein>
    <recommendedName>
        <fullName evidence="20">RNA helicase</fullName>
    </recommendedName>
</protein>
<dbReference type="CDD" id="cd17917">
    <property type="entry name" value="DEXHc_RHA-like"/>
    <property type="match status" value="1"/>
</dbReference>
<name>A0AAU9JUR0_9CILI</name>
<keyword evidence="10" id="KW-0862">Zinc</keyword>
<keyword evidence="11" id="KW-0067">ATP-binding</keyword>
<keyword evidence="7" id="KW-0833">Ubl conjugation pathway</keyword>
<gene>
    <name evidence="18" type="ORF">BSTOLATCC_MIC48278</name>
</gene>
<dbReference type="Gene3D" id="3.30.40.10">
    <property type="entry name" value="Zinc/RING finger domain, C3HC4 (zinc finger)"/>
    <property type="match status" value="1"/>
</dbReference>
<evidence type="ECO:0000313" key="18">
    <source>
        <dbReference type="EMBL" id="CAG9329458.1"/>
    </source>
</evidence>
<dbReference type="CDD" id="cd20335">
    <property type="entry name" value="BRcat_RBR"/>
    <property type="match status" value="1"/>
</dbReference>
<dbReference type="InterPro" id="IPR047548">
    <property type="entry name" value="Rcat_RBR_RNF14"/>
</dbReference>
<evidence type="ECO:0000259" key="17">
    <source>
        <dbReference type="PROSITE" id="PS51873"/>
    </source>
</evidence>
<dbReference type="EMBL" id="CAJZBQ010000047">
    <property type="protein sequence ID" value="CAG9329458.1"/>
    <property type="molecule type" value="Genomic_DNA"/>
</dbReference>
<evidence type="ECO:0000259" key="14">
    <source>
        <dbReference type="PROSITE" id="PS50089"/>
    </source>
</evidence>
<dbReference type="Gene3D" id="1.20.120.1080">
    <property type="match status" value="1"/>
</dbReference>
<dbReference type="Gene3D" id="3.40.50.300">
    <property type="entry name" value="P-loop containing nucleotide triphosphate hydrolases"/>
    <property type="match status" value="2"/>
</dbReference>
<comment type="similarity">
    <text evidence="12">Belongs to the RBR family. RNF14 subfamily.</text>
</comment>
<reference evidence="18" key="1">
    <citation type="submission" date="2021-09" db="EMBL/GenBank/DDBJ databases">
        <authorList>
            <consortium name="AG Swart"/>
            <person name="Singh M."/>
            <person name="Singh A."/>
            <person name="Seah K."/>
            <person name="Emmerich C."/>
        </authorList>
    </citation>
    <scope>NUCLEOTIDE SEQUENCE</scope>
    <source>
        <strain evidence="18">ATCC30299</strain>
    </source>
</reference>
<dbReference type="InterPro" id="IPR002867">
    <property type="entry name" value="IBR_dom"/>
</dbReference>
<feature type="domain" description="RING-type" evidence="17">
    <location>
        <begin position="1365"/>
        <end position="1581"/>
    </location>
</feature>
<accession>A0AAU9JUR0</accession>
<keyword evidence="3" id="KW-0479">Metal-binding</keyword>
<evidence type="ECO:0000256" key="3">
    <source>
        <dbReference type="ARBA" id="ARBA00022723"/>
    </source>
</evidence>
<dbReference type="SMART" id="SM00490">
    <property type="entry name" value="HELICc"/>
    <property type="match status" value="1"/>
</dbReference>
<dbReference type="InterPro" id="IPR011545">
    <property type="entry name" value="DEAD/DEAH_box_helicase_dom"/>
</dbReference>
<dbReference type="PANTHER" id="PTHR18934:SF99">
    <property type="entry name" value="ATP-DEPENDENT RNA HELICASE DHX37-RELATED"/>
    <property type="match status" value="1"/>
</dbReference>